<gene>
    <name evidence="2" type="ORF">FCC1311_091342</name>
</gene>
<sequence length="341" mass="37572">MPAWNAVVIVGAGGAIGRAVLDEILAGAKSSRIVLTSRSGRLAGLPTSNSSSIEVVPLDMVKGKEDDLAKICENVKPDILFSCIGLPRYHVKSWGPGWPKIADRLLLACKQTSVPLIFMDNLYMFGQPGMARMPLREQDAEFLAGGTNSKPEVRAAIERQFLAASEAGDAKLALVRASDFFGPRVNASVLNLIWTDVVKGKKPSLLGDPTTIHSQTFVPDIARAIVLVAENPDTWGRAWHAPPTLPDRSVLDWLRDIYRINDKPHEGKLKYMALSDGVLLRMLSFFSETVDGLRDTMYMWKEDFTVSAADFEARFPDFKSTPLEEAMQITNKWVSETVSSH</sequence>
<dbReference type="Proteomes" id="UP000241890">
    <property type="component" value="Unassembled WGS sequence"/>
</dbReference>
<dbReference type="InterPro" id="IPR036291">
    <property type="entry name" value="NAD(P)-bd_dom_sf"/>
</dbReference>
<comment type="caution">
    <text evidence="2">The sequence shown here is derived from an EMBL/GenBank/DDBJ whole genome shotgun (WGS) entry which is preliminary data.</text>
</comment>
<feature type="domain" description="NAD-dependent epimerase/dehydratase" evidence="1">
    <location>
        <begin position="7"/>
        <end position="234"/>
    </location>
</feature>
<dbReference type="Pfam" id="PF01370">
    <property type="entry name" value="Epimerase"/>
    <property type="match status" value="1"/>
</dbReference>
<protein>
    <recommendedName>
        <fullName evidence="1">NAD-dependent epimerase/dehydratase domain-containing protein</fullName>
    </recommendedName>
</protein>
<evidence type="ECO:0000313" key="3">
    <source>
        <dbReference type="Proteomes" id="UP000241890"/>
    </source>
</evidence>
<evidence type="ECO:0000313" key="2">
    <source>
        <dbReference type="EMBL" id="GBG32908.1"/>
    </source>
</evidence>
<reference evidence="2 3" key="1">
    <citation type="submission" date="2017-12" db="EMBL/GenBank/DDBJ databases">
        <title>Sequencing, de novo assembly and annotation of complete genome of a new Thraustochytrid species, strain FCC1311.</title>
        <authorList>
            <person name="Sedici K."/>
            <person name="Godart F."/>
            <person name="Aiese Cigliano R."/>
            <person name="Sanseverino W."/>
            <person name="Barakat M."/>
            <person name="Ortet P."/>
            <person name="Marechal E."/>
            <person name="Cagnac O."/>
            <person name="Amato A."/>
        </authorList>
    </citation>
    <scope>NUCLEOTIDE SEQUENCE [LARGE SCALE GENOMIC DNA]</scope>
</reference>
<dbReference type="AlphaFoldDB" id="A0A2R5GT22"/>
<dbReference type="InterPro" id="IPR001509">
    <property type="entry name" value="Epimerase_deHydtase"/>
</dbReference>
<keyword evidence="3" id="KW-1185">Reference proteome</keyword>
<name>A0A2R5GT22_9STRA</name>
<dbReference type="Gene3D" id="3.40.50.720">
    <property type="entry name" value="NAD(P)-binding Rossmann-like Domain"/>
    <property type="match status" value="1"/>
</dbReference>
<dbReference type="SUPFAM" id="SSF51735">
    <property type="entry name" value="NAD(P)-binding Rossmann-fold domains"/>
    <property type="match status" value="1"/>
</dbReference>
<organism evidence="2 3">
    <name type="scientific">Hondaea fermentalgiana</name>
    <dbReference type="NCBI Taxonomy" id="2315210"/>
    <lineage>
        <taxon>Eukaryota</taxon>
        <taxon>Sar</taxon>
        <taxon>Stramenopiles</taxon>
        <taxon>Bigyra</taxon>
        <taxon>Labyrinthulomycetes</taxon>
        <taxon>Thraustochytrida</taxon>
        <taxon>Thraustochytriidae</taxon>
        <taxon>Hondaea</taxon>
    </lineage>
</organism>
<dbReference type="EMBL" id="BEYU01000134">
    <property type="protein sequence ID" value="GBG32908.1"/>
    <property type="molecule type" value="Genomic_DNA"/>
</dbReference>
<proteinExistence type="predicted"/>
<evidence type="ECO:0000259" key="1">
    <source>
        <dbReference type="Pfam" id="PF01370"/>
    </source>
</evidence>
<accession>A0A2R5GT22</accession>
<dbReference type="InParanoid" id="A0A2R5GT22"/>